<dbReference type="EMBL" id="JAUSQM010000001">
    <property type="protein sequence ID" value="MDP9821163.1"/>
    <property type="molecule type" value="Genomic_DNA"/>
</dbReference>
<sequence length="103" mass="11482">MSDHGNLVAGDVEAAESGAPWYDRGEGRRRCRALDMGTVRLFLEPDAPRVNCTVHGPKVRQVPWTRHGAGHTHTFDSRVGLVKGLLHEQVTGWVTQPEWLAWS</sequence>
<keyword evidence="2" id="KW-1185">Reference proteome</keyword>
<name>A0ABT9NL83_9ACTN</name>
<gene>
    <name evidence="1" type="ORF">J2S59_000972</name>
</gene>
<evidence type="ECO:0000313" key="1">
    <source>
        <dbReference type="EMBL" id="MDP9821163.1"/>
    </source>
</evidence>
<dbReference type="Proteomes" id="UP001240447">
    <property type="component" value="Unassembled WGS sequence"/>
</dbReference>
<evidence type="ECO:0000313" key="2">
    <source>
        <dbReference type="Proteomes" id="UP001240447"/>
    </source>
</evidence>
<accession>A0ABT9NL83</accession>
<comment type="caution">
    <text evidence="1">The sequence shown here is derived from an EMBL/GenBank/DDBJ whole genome shotgun (WGS) entry which is preliminary data.</text>
</comment>
<protein>
    <submittedName>
        <fullName evidence="1">Uncharacterized protein</fullName>
    </submittedName>
</protein>
<proteinExistence type="predicted"/>
<organism evidence="1 2">
    <name type="scientific">Nocardioides massiliensis</name>
    <dbReference type="NCBI Taxonomy" id="1325935"/>
    <lineage>
        <taxon>Bacteria</taxon>
        <taxon>Bacillati</taxon>
        <taxon>Actinomycetota</taxon>
        <taxon>Actinomycetes</taxon>
        <taxon>Propionibacteriales</taxon>
        <taxon>Nocardioidaceae</taxon>
        <taxon>Nocardioides</taxon>
    </lineage>
</organism>
<reference evidence="1 2" key="1">
    <citation type="submission" date="2023-07" db="EMBL/GenBank/DDBJ databases">
        <title>Sequencing the genomes of 1000 actinobacteria strains.</title>
        <authorList>
            <person name="Klenk H.-P."/>
        </authorList>
    </citation>
    <scope>NUCLEOTIDE SEQUENCE [LARGE SCALE GENOMIC DNA]</scope>
    <source>
        <strain evidence="1 2">GD13</strain>
    </source>
</reference>